<accession>A0A5B0LZ12</accession>
<dbReference type="EMBL" id="VSWC01000183">
    <property type="protein sequence ID" value="KAA1069113.1"/>
    <property type="molecule type" value="Genomic_DNA"/>
</dbReference>
<keyword evidence="2" id="KW-1185">Reference proteome</keyword>
<organism evidence="1 2">
    <name type="scientific">Puccinia graminis f. sp. tritici</name>
    <dbReference type="NCBI Taxonomy" id="56615"/>
    <lineage>
        <taxon>Eukaryota</taxon>
        <taxon>Fungi</taxon>
        <taxon>Dikarya</taxon>
        <taxon>Basidiomycota</taxon>
        <taxon>Pucciniomycotina</taxon>
        <taxon>Pucciniomycetes</taxon>
        <taxon>Pucciniales</taxon>
        <taxon>Pucciniaceae</taxon>
        <taxon>Puccinia</taxon>
    </lineage>
</organism>
<evidence type="ECO:0000313" key="1">
    <source>
        <dbReference type="EMBL" id="KAA1069113.1"/>
    </source>
</evidence>
<dbReference type="OrthoDB" id="10269348at2759"/>
<comment type="caution">
    <text evidence="1">The sequence shown here is derived from an EMBL/GenBank/DDBJ whole genome shotgun (WGS) entry which is preliminary data.</text>
</comment>
<dbReference type="AlphaFoldDB" id="A0A5B0LZ12"/>
<dbReference type="Proteomes" id="UP000324748">
    <property type="component" value="Unassembled WGS sequence"/>
</dbReference>
<sequence length="189" mass="21127">MNSLPVEAVTSILNHLNVGEDHDCEHPSSSAYWSVPLQTQAAFWERRVAADRTAWNLGVEFRTISRQFNHAMSARMNQSVILAGPTNAAFVPRSHLLTSPCKRIKIYSTSGCSQGLELLRSNSATIKSFFVEMGRAPSSTQWPNPLPPLDLRSTSFPLLTSFTFRTNAGCEWLRFDTLVELLRNSPCLK</sequence>
<proteinExistence type="predicted"/>
<name>A0A5B0LZ12_PUCGR</name>
<reference evidence="1 2" key="1">
    <citation type="submission" date="2019-05" db="EMBL/GenBank/DDBJ databases">
        <title>Emergence of the Ug99 lineage of the wheat stem rust pathogen through somatic hybridization.</title>
        <authorList>
            <person name="Li F."/>
            <person name="Upadhyaya N.M."/>
            <person name="Sperschneider J."/>
            <person name="Matny O."/>
            <person name="Nguyen-Phuc H."/>
            <person name="Mago R."/>
            <person name="Raley C."/>
            <person name="Miller M.E."/>
            <person name="Silverstein K.A.T."/>
            <person name="Henningsen E."/>
            <person name="Hirsch C.D."/>
            <person name="Visser B."/>
            <person name="Pretorius Z.A."/>
            <person name="Steffenson B.J."/>
            <person name="Schwessinger B."/>
            <person name="Dodds P.N."/>
            <person name="Figueroa M."/>
        </authorList>
    </citation>
    <scope>NUCLEOTIDE SEQUENCE [LARGE SCALE GENOMIC DNA]</scope>
    <source>
        <strain evidence="1">21-0</strain>
    </source>
</reference>
<gene>
    <name evidence="1" type="ORF">PGT21_011742</name>
</gene>
<evidence type="ECO:0000313" key="2">
    <source>
        <dbReference type="Proteomes" id="UP000324748"/>
    </source>
</evidence>
<protein>
    <submittedName>
        <fullName evidence="1">Uncharacterized protein</fullName>
    </submittedName>
</protein>